<keyword evidence="2" id="KW-1185">Reference proteome</keyword>
<dbReference type="InterPro" id="IPR011050">
    <property type="entry name" value="Pectin_lyase_fold/virulence"/>
</dbReference>
<dbReference type="AlphaFoldDB" id="A0A0U5EB13"/>
<reference evidence="2" key="1">
    <citation type="submission" date="2015-11" db="EMBL/GenBank/DDBJ databases">
        <authorList>
            <person name="Blom J."/>
        </authorList>
    </citation>
    <scope>NUCLEOTIDE SEQUENCE [LARGE SCALE GENOMIC DNA]</scope>
</reference>
<protein>
    <recommendedName>
        <fullName evidence="3">Amylovoran biosynthesis protein AmsF</fullName>
    </recommendedName>
</protein>
<evidence type="ECO:0000313" key="1">
    <source>
        <dbReference type="EMBL" id="CUU24493.1"/>
    </source>
</evidence>
<dbReference type="STRING" id="1619313.EM595_2260"/>
<dbReference type="PATRIC" id="fig|1619313.3.peg.2351"/>
<name>A0A0U5EB13_9GAMM</name>
<dbReference type="SUPFAM" id="SSF51126">
    <property type="entry name" value="Pectin lyase-like"/>
    <property type="match status" value="1"/>
</dbReference>
<dbReference type="KEGG" id="ege:EM595_2260"/>
<proteinExistence type="predicted"/>
<sequence>MANENPNTSAASANSLRVVDKQGNPLDFGKVLIELASLTTGANVNVTQVADIDTLRKTEPSHPGDMAVVLEYANNTRMGGGLFIYHPDDTSKDDSGVVIVSAGGKRWKRHITDYNALTVLDFGAIEGGEIDCAVAVKRMHDWSQSTARFNAVGIRFPAGKFMLSTLNFVDKAASRFKVSGAPVDFGYFAATHLISDRKNGEYVFDVQAKRVEIVGINFNGEYNLQANTKGFYRNHITEGQYLRISCVNFDQVGGRCISVIDTLDCKIDQWYASDCQDTVIYGSWSDGEHGWNHLTAIELSNFNAQNCKNKPVIDLQRATQSLIRNGWIEHCEYPGDISNGQWIIDALSIESTKEPMKCHYTRAITLQRNMQSGASMDFSPVGDRYLSEYELGDVDIASHGVNINGSLNYLYETGQVHVSNFAEKENWFKLGMIELPGVGCQAHLRIIGSGSYNAIKETPTAWTTRTAEGVADIWFQRIQAYGDIQLDLGVTWSSKGSSPVTNVWLDRLNNGKADVYVKLSSFSSHNIVLITTNVADQFQSGVHFRFIPALSPDSKNSYLACDEAQNAVLNGKTDYAFHQHWEGNSKVGYGYNNNNELLIQGTLANESNFNVSTACLKVIINGKQYGLPLRELKS</sequence>
<dbReference type="RefSeq" id="WP_067431762.1">
    <property type="nucleotide sequence ID" value="NZ_LN907827.1"/>
</dbReference>
<organism evidence="1 2">
    <name type="scientific">Duffyella gerundensis</name>
    <dbReference type="NCBI Taxonomy" id="1619313"/>
    <lineage>
        <taxon>Bacteria</taxon>
        <taxon>Pseudomonadati</taxon>
        <taxon>Pseudomonadota</taxon>
        <taxon>Gammaproteobacteria</taxon>
        <taxon>Enterobacterales</taxon>
        <taxon>Erwiniaceae</taxon>
        <taxon>Duffyella</taxon>
    </lineage>
</organism>
<accession>A0A0U5EB13</accession>
<dbReference type="OrthoDB" id="6510809at2"/>
<dbReference type="EMBL" id="LN907827">
    <property type="protein sequence ID" value="CUU24493.1"/>
    <property type="molecule type" value="Genomic_DNA"/>
</dbReference>
<evidence type="ECO:0000313" key="2">
    <source>
        <dbReference type="Proteomes" id="UP000059419"/>
    </source>
</evidence>
<gene>
    <name evidence="1" type="ORF">EM595_2260</name>
</gene>
<evidence type="ECO:0008006" key="3">
    <source>
        <dbReference type="Google" id="ProtNLM"/>
    </source>
</evidence>
<dbReference type="Proteomes" id="UP000059419">
    <property type="component" value="Chromosome 1"/>
</dbReference>